<evidence type="ECO:0000256" key="5">
    <source>
        <dbReference type="ARBA" id="ARBA00047503"/>
    </source>
</evidence>
<evidence type="ECO:0000256" key="3">
    <source>
        <dbReference type="ARBA" id="ARBA00043995"/>
    </source>
</evidence>
<dbReference type="GO" id="GO:0005829">
    <property type="term" value="C:cytosol"/>
    <property type="evidence" value="ECO:0007669"/>
    <property type="project" value="TreeGrafter"/>
</dbReference>
<gene>
    <name evidence="6" type="ORF">METZ01_LOCUS105756</name>
</gene>
<evidence type="ECO:0000256" key="1">
    <source>
        <dbReference type="ARBA" id="ARBA00022676"/>
    </source>
</evidence>
<comment type="similarity">
    <text evidence="3">Belongs to the glycosyltransferase 9 family.</text>
</comment>
<keyword evidence="2" id="KW-0808">Transferase</keyword>
<dbReference type="SUPFAM" id="SSF53756">
    <property type="entry name" value="UDP-Glycosyltransferase/glycogen phosphorylase"/>
    <property type="match status" value="1"/>
</dbReference>
<organism evidence="6">
    <name type="scientific">marine metagenome</name>
    <dbReference type="NCBI Taxonomy" id="408172"/>
    <lineage>
        <taxon>unclassified sequences</taxon>
        <taxon>metagenomes</taxon>
        <taxon>ecological metagenomes</taxon>
    </lineage>
</organism>
<accession>A0A381WKD4</accession>
<dbReference type="EC" id="2.4.99.24" evidence="4"/>
<dbReference type="PANTHER" id="PTHR30160">
    <property type="entry name" value="TETRAACYLDISACCHARIDE 4'-KINASE-RELATED"/>
    <property type="match status" value="1"/>
</dbReference>
<comment type="catalytic activity">
    <reaction evidence="5">
        <text>an L-alpha-D-Hep-(1-&gt;5)-[alpha-Kdo-(2-&gt;4)]-alpha-Kdo-(2-&gt;6)-lipid A + ADP-L-glycero-beta-D-manno-heptose = an L-alpha-D-Hep-(1-&gt;3)-L-alpha-D-Hep-(1-&gt;5)-[alpha-Kdo-(2-&gt;4)]-alpha-Kdo-(2-&gt;6)-lipid A + ADP + H(+)</text>
        <dbReference type="Rhea" id="RHEA:74071"/>
        <dbReference type="ChEBI" id="CHEBI:15378"/>
        <dbReference type="ChEBI" id="CHEBI:61506"/>
        <dbReference type="ChEBI" id="CHEBI:193068"/>
        <dbReference type="ChEBI" id="CHEBI:193069"/>
        <dbReference type="ChEBI" id="CHEBI:456216"/>
        <dbReference type="EC" id="2.4.99.24"/>
    </reaction>
</comment>
<dbReference type="Pfam" id="PF01075">
    <property type="entry name" value="Glyco_transf_9"/>
    <property type="match status" value="1"/>
</dbReference>
<evidence type="ECO:0000256" key="2">
    <source>
        <dbReference type="ARBA" id="ARBA00022679"/>
    </source>
</evidence>
<dbReference type="AlphaFoldDB" id="A0A381WKD4"/>
<evidence type="ECO:0000313" key="6">
    <source>
        <dbReference type="EMBL" id="SVA52902.1"/>
    </source>
</evidence>
<dbReference type="Gene3D" id="3.40.50.2000">
    <property type="entry name" value="Glycogen Phosphorylase B"/>
    <property type="match status" value="2"/>
</dbReference>
<dbReference type="InterPro" id="IPR011910">
    <property type="entry name" value="RfaF"/>
</dbReference>
<name>A0A381WKD4_9ZZZZ</name>
<evidence type="ECO:0000256" key="4">
    <source>
        <dbReference type="ARBA" id="ARBA00044042"/>
    </source>
</evidence>
<dbReference type="GO" id="GO:0008713">
    <property type="term" value="F:ADP-heptose-lipopolysaccharide heptosyltransferase activity"/>
    <property type="evidence" value="ECO:0007669"/>
    <property type="project" value="UniProtKB-EC"/>
</dbReference>
<dbReference type="PANTHER" id="PTHR30160:SF7">
    <property type="entry name" value="ADP-HEPTOSE--LPS HEPTOSYLTRANSFERASE 2"/>
    <property type="match status" value="1"/>
</dbReference>
<dbReference type="InterPro" id="IPR051199">
    <property type="entry name" value="LPS_LOS_Heptosyltrfase"/>
</dbReference>
<dbReference type="NCBIfam" id="TIGR02195">
    <property type="entry name" value="heptsyl_trn_II"/>
    <property type="match status" value="1"/>
</dbReference>
<dbReference type="CDD" id="cd03789">
    <property type="entry name" value="GT9_LPS_heptosyltransferase"/>
    <property type="match status" value="1"/>
</dbReference>
<protein>
    <recommendedName>
        <fullName evidence="4">lipopolysaccharide heptosyltransferase II</fullName>
        <ecNumber evidence="4">2.4.99.24</ecNumber>
    </recommendedName>
</protein>
<sequence length="359" mass="40256">MLNKKEIFHIALWMPSWIGDVVLSLPALQTLRNIYPNARITAIVKFPTGQLLSNHTVVDSVLQFPKNKGDGYIKQYKYARGLRKYKFDLGIAFPNSFHSALMLMFMGAGVRIGYRTEGRRILLTHSIPVTLKNKKTLYRVNYFHKILSPLNSGLPPDCYDSKWINESSVVLKKTLRSVGVGKKDLMITIHPGASKLERAWHAERFGILCQNLIKSYSIKIILVGSNEEKLLLEKISSFCPPENVIIVVKLSLFEITQLLKASQLFIGNDSGLLHLASLAGTPVVGIFGPGQAATTGPFVDVKKQEIVSRNFSCSPCGQRFFKECEPSLHQKPECLESISVKEVSEAVQRIVKRLGLFKR</sequence>
<dbReference type="InterPro" id="IPR002201">
    <property type="entry name" value="Glyco_trans_9"/>
</dbReference>
<proteinExistence type="inferred from homology"/>
<reference evidence="6" key="1">
    <citation type="submission" date="2018-05" db="EMBL/GenBank/DDBJ databases">
        <authorList>
            <person name="Lanie J.A."/>
            <person name="Ng W.-L."/>
            <person name="Kazmierczak K.M."/>
            <person name="Andrzejewski T.M."/>
            <person name="Davidsen T.M."/>
            <person name="Wayne K.J."/>
            <person name="Tettelin H."/>
            <person name="Glass J.I."/>
            <person name="Rusch D."/>
            <person name="Podicherti R."/>
            <person name="Tsui H.-C.T."/>
            <person name="Winkler M.E."/>
        </authorList>
    </citation>
    <scope>NUCLEOTIDE SEQUENCE</scope>
</reference>
<dbReference type="GO" id="GO:0009244">
    <property type="term" value="P:lipopolysaccharide core region biosynthetic process"/>
    <property type="evidence" value="ECO:0007669"/>
    <property type="project" value="TreeGrafter"/>
</dbReference>
<dbReference type="EMBL" id="UINC01012065">
    <property type="protein sequence ID" value="SVA52902.1"/>
    <property type="molecule type" value="Genomic_DNA"/>
</dbReference>
<keyword evidence="1" id="KW-0328">Glycosyltransferase</keyword>